<dbReference type="AlphaFoldDB" id="A0A9Q3DEZ9"/>
<proteinExistence type="predicted"/>
<name>A0A9Q3DEZ9_9BASI</name>
<gene>
    <name evidence="1" type="ORF">O181_040253</name>
</gene>
<keyword evidence="2" id="KW-1185">Reference proteome</keyword>
<reference evidence="1" key="1">
    <citation type="submission" date="2021-03" db="EMBL/GenBank/DDBJ databases">
        <title>Draft genome sequence of rust myrtle Austropuccinia psidii MF-1, a brazilian biotype.</title>
        <authorList>
            <person name="Quecine M.C."/>
            <person name="Pachon D.M.R."/>
            <person name="Bonatelli M.L."/>
            <person name="Correr F.H."/>
            <person name="Franceschini L.M."/>
            <person name="Leite T.F."/>
            <person name="Margarido G.R.A."/>
            <person name="Almeida C.A."/>
            <person name="Ferrarezi J.A."/>
            <person name="Labate C.A."/>
        </authorList>
    </citation>
    <scope>NUCLEOTIDE SEQUENCE</scope>
    <source>
        <strain evidence="1">MF-1</strain>
    </source>
</reference>
<sequence length="112" mass="13665">MNLLGDEGLRGNLGKKYWEERFSFGEQRKALHDYRIWQQEDFNFHNMEILGGRLYWEEYVYLFIHKKEGFIRNLKGETVEERKKERKLLGEIAKDICINRVIKNRGERKWAL</sequence>
<organism evidence="1 2">
    <name type="scientific">Austropuccinia psidii MF-1</name>
    <dbReference type="NCBI Taxonomy" id="1389203"/>
    <lineage>
        <taxon>Eukaryota</taxon>
        <taxon>Fungi</taxon>
        <taxon>Dikarya</taxon>
        <taxon>Basidiomycota</taxon>
        <taxon>Pucciniomycotina</taxon>
        <taxon>Pucciniomycetes</taxon>
        <taxon>Pucciniales</taxon>
        <taxon>Sphaerophragmiaceae</taxon>
        <taxon>Austropuccinia</taxon>
    </lineage>
</organism>
<evidence type="ECO:0000313" key="2">
    <source>
        <dbReference type="Proteomes" id="UP000765509"/>
    </source>
</evidence>
<protein>
    <submittedName>
        <fullName evidence="1">Uncharacterized protein</fullName>
    </submittedName>
</protein>
<comment type="caution">
    <text evidence="1">The sequence shown here is derived from an EMBL/GenBank/DDBJ whole genome shotgun (WGS) entry which is preliminary data.</text>
</comment>
<evidence type="ECO:0000313" key="1">
    <source>
        <dbReference type="EMBL" id="MBW0500538.1"/>
    </source>
</evidence>
<dbReference type="Proteomes" id="UP000765509">
    <property type="component" value="Unassembled WGS sequence"/>
</dbReference>
<dbReference type="EMBL" id="AVOT02015866">
    <property type="protein sequence ID" value="MBW0500538.1"/>
    <property type="molecule type" value="Genomic_DNA"/>
</dbReference>
<accession>A0A9Q3DEZ9</accession>